<dbReference type="Proteomes" id="UP000179807">
    <property type="component" value="Unassembled WGS sequence"/>
</dbReference>
<dbReference type="EMBL" id="MLAK01000469">
    <property type="protein sequence ID" value="OHT13813.1"/>
    <property type="molecule type" value="Genomic_DNA"/>
</dbReference>
<dbReference type="VEuPathDB" id="TrichDB:TRFO_15928"/>
<keyword evidence="2" id="KW-1133">Transmembrane helix</keyword>
<evidence type="ECO:0000256" key="1">
    <source>
        <dbReference type="SAM" id="MobiDB-lite"/>
    </source>
</evidence>
<proteinExistence type="predicted"/>
<feature type="transmembrane region" description="Helical" evidence="2">
    <location>
        <begin position="383"/>
        <end position="406"/>
    </location>
</feature>
<keyword evidence="4" id="KW-1185">Reference proteome</keyword>
<evidence type="ECO:0000256" key="2">
    <source>
        <dbReference type="SAM" id="Phobius"/>
    </source>
</evidence>
<gene>
    <name evidence="3" type="ORF">TRFO_15928</name>
</gene>
<feature type="compositionally biased region" description="Polar residues" evidence="1">
    <location>
        <begin position="326"/>
        <end position="342"/>
    </location>
</feature>
<dbReference type="RefSeq" id="XP_068366949.1">
    <property type="nucleotide sequence ID" value="XM_068498666.1"/>
</dbReference>
<sequence>MIDVSSTNKDFTISGSSFFNTTSVKYLFKIVTSGSYTFSVKKNCFFDVNCSTCIFYNSIKSEFNMNSFFKCNSTVIKQYGKLDLSMKNVNCSFNYNQFMYLEADITTPNNVIKYVSFGYNNLNYSPNEGLLNCYKYKYLELNSIAFINNTSPKYLFYIGAPIDETKGNKAFVISCYFVNNLCSSLFTINSDIVELNFIKCFADTEISQYTGKAIQYINCTSEYKFDLNNVNKWIFSNITSVDTPLETYEYVCNIPALFEWPTPTEEIPETSIEQITSTEPSFSTESTIFIESTISIDQIISVNPNISSKPIISNEPTKYTDEKTTNDVSSSTSDIVPEQETNSDFKTDEATNDRSINETITEIIAFTVTPTNEYHQTKNNRKLIIGVVSALMIVIIIAVIGVLIFLRYNKKQRYRYSNSLSVPDSLDGMKSNSSIVTSSIPTRSIEIDPFLSTDGNKNVIDYSLII</sequence>
<organism evidence="3 4">
    <name type="scientific">Tritrichomonas foetus</name>
    <dbReference type="NCBI Taxonomy" id="1144522"/>
    <lineage>
        <taxon>Eukaryota</taxon>
        <taxon>Metamonada</taxon>
        <taxon>Parabasalia</taxon>
        <taxon>Tritrichomonadida</taxon>
        <taxon>Tritrichomonadidae</taxon>
        <taxon>Tritrichomonas</taxon>
    </lineage>
</organism>
<evidence type="ECO:0000313" key="3">
    <source>
        <dbReference type="EMBL" id="OHT13813.1"/>
    </source>
</evidence>
<dbReference type="AlphaFoldDB" id="A0A1J4KWB3"/>
<name>A0A1J4KWB3_9EUKA</name>
<keyword evidence="2" id="KW-0472">Membrane</keyword>
<protein>
    <submittedName>
        <fullName evidence="3">Uncharacterized protein</fullName>
    </submittedName>
</protein>
<reference evidence="3" key="1">
    <citation type="submission" date="2016-10" db="EMBL/GenBank/DDBJ databases">
        <authorList>
            <person name="Benchimol M."/>
            <person name="Almeida L.G."/>
            <person name="Vasconcelos A.T."/>
            <person name="Perreira-Neves A."/>
            <person name="Rosa I.A."/>
            <person name="Tasca T."/>
            <person name="Bogo M.R."/>
            <person name="de Souza W."/>
        </authorList>
    </citation>
    <scope>NUCLEOTIDE SEQUENCE [LARGE SCALE GENOMIC DNA]</scope>
    <source>
        <strain evidence="3">K</strain>
    </source>
</reference>
<accession>A0A1J4KWB3</accession>
<comment type="caution">
    <text evidence="3">The sequence shown here is derived from an EMBL/GenBank/DDBJ whole genome shotgun (WGS) entry which is preliminary data.</text>
</comment>
<dbReference type="GeneID" id="94833370"/>
<feature type="region of interest" description="Disordered" evidence="1">
    <location>
        <begin position="311"/>
        <end position="349"/>
    </location>
</feature>
<keyword evidence="2" id="KW-0812">Transmembrane</keyword>
<evidence type="ECO:0000313" key="4">
    <source>
        <dbReference type="Proteomes" id="UP000179807"/>
    </source>
</evidence>